<dbReference type="Proteomes" id="UP000594892">
    <property type="component" value="Chromosome 2"/>
</dbReference>
<evidence type="ECO:0000256" key="1">
    <source>
        <dbReference type="SAM" id="MobiDB-lite"/>
    </source>
</evidence>
<name>A0AAQ0BT76_BURGL</name>
<proteinExistence type="predicted"/>
<accession>A0AAQ0BT76</accession>
<feature type="region of interest" description="Disordered" evidence="1">
    <location>
        <begin position="73"/>
        <end position="93"/>
    </location>
</feature>
<reference evidence="2 3" key="1">
    <citation type="submission" date="2020-12" db="EMBL/GenBank/DDBJ databases">
        <title>FDA dAtabase for Regulatory Grade micrObial Sequences (FDA-ARGOS): Supporting development and validation of Infectious Disease Dx tests.</title>
        <authorList>
            <person name="Minogue T."/>
            <person name="Wolcott M."/>
            <person name="Wasieloski L."/>
            <person name="Aguilar W."/>
            <person name="Moore D."/>
            <person name="Jaissle J."/>
            <person name="Tallon L."/>
            <person name="Sadzewicz L."/>
            <person name="Zhao X."/>
            <person name="Boylan J."/>
            <person name="Ott S."/>
            <person name="Bowen H."/>
            <person name="Vavikolanu K."/>
            <person name="Mehta A."/>
            <person name="Aluvathingal J."/>
            <person name="Nadendla S."/>
            <person name="Yan Y."/>
            <person name="Sichtig H."/>
        </authorList>
    </citation>
    <scope>NUCLEOTIDE SEQUENCE [LARGE SCALE GENOMIC DNA]</scope>
    <source>
        <strain evidence="2 3">FDAARGOS_949</strain>
    </source>
</reference>
<evidence type="ECO:0000313" key="2">
    <source>
        <dbReference type="EMBL" id="QPQ92095.1"/>
    </source>
</evidence>
<sequence length="93" mass="9864">MLPWRSGAIFAELGVRDALALALSTARFAPGFGHLPGLPELIGTAASLAGPAPVSRQAPDRAMRQRKVCRHASESETSCRTLRPVENDVSPNS</sequence>
<evidence type="ECO:0000313" key="3">
    <source>
        <dbReference type="Proteomes" id="UP000594892"/>
    </source>
</evidence>
<protein>
    <submittedName>
        <fullName evidence="2">Uncharacterized protein</fullName>
    </submittedName>
</protein>
<dbReference type="AlphaFoldDB" id="A0AAQ0BT76"/>
<organism evidence="2 3">
    <name type="scientific">Burkholderia glumae</name>
    <name type="common">Pseudomonas glumae</name>
    <dbReference type="NCBI Taxonomy" id="337"/>
    <lineage>
        <taxon>Bacteria</taxon>
        <taxon>Pseudomonadati</taxon>
        <taxon>Pseudomonadota</taxon>
        <taxon>Betaproteobacteria</taxon>
        <taxon>Burkholderiales</taxon>
        <taxon>Burkholderiaceae</taxon>
        <taxon>Burkholderia</taxon>
    </lineage>
</organism>
<gene>
    <name evidence="2" type="ORF">I6H06_23670</name>
</gene>
<dbReference type="EMBL" id="CP065601">
    <property type="protein sequence ID" value="QPQ92095.1"/>
    <property type="molecule type" value="Genomic_DNA"/>
</dbReference>